<keyword evidence="1" id="KW-0812">Transmembrane</keyword>
<feature type="transmembrane region" description="Helical" evidence="1">
    <location>
        <begin position="221"/>
        <end position="238"/>
    </location>
</feature>
<dbReference type="Pfam" id="PF14087">
    <property type="entry name" value="DUF4267"/>
    <property type="match status" value="1"/>
</dbReference>
<feature type="transmembrane region" description="Helical" evidence="1">
    <location>
        <begin position="245"/>
        <end position="265"/>
    </location>
</feature>
<proteinExistence type="predicted"/>
<feature type="transmembrane region" description="Helical" evidence="1">
    <location>
        <begin position="271"/>
        <end position="288"/>
    </location>
</feature>
<dbReference type="EMBL" id="ML996092">
    <property type="protein sequence ID" value="KAF2148985.1"/>
    <property type="molecule type" value="Genomic_DNA"/>
</dbReference>
<dbReference type="Proteomes" id="UP000799439">
    <property type="component" value="Unassembled WGS sequence"/>
</dbReference>
<dbReference type="InterPro" id="IPR025363">
    <property type="entry name" value="DUF4267"/>
</dbReference>
<comment type="caution">
    <text evidence="2">The sequence shown here is derived from an EMBL/GenBank/DDBJ whole genome shotgun (WGS) entry which is preliminary data.</text>
</comment>
<gene>
    <name evidence="2" type="ORF">K461DRAFT_324424</name>
</gene>
<protein>
    <recommendedName>
        <fullName evidence="4">DUF4267 domain-containing protein</fullName>
    </recommendedName>
</protein>
<name>A0A9P4IV13_9PEZI</name>
<sequence>MAILTQGRSRRILITLAFFAATLLFQFGIYGIYDPLSYSLKYGPAMSSKWGTRAMALRAAVNGAMVLFALSIPAYRPAGRILITAMWCSLLDAFACWWGNPVNALGVGDLLPPPPSVSGAIRTISYINSPTPAKLLQHKRIPSPHNNFKTQTQFKSILLKMSDLSTTRVLTILSYSMGALATVGGGYGLLNPVAFGEGFGGAGLRITSAESPAVPFARATAARNFGSGLGILSLLYLGERRAVGTLFMTGTFTALLDAWICWRHVTDGGKAVGHAVMGVLAAALGYSLRTSSTL</sequence>
<reference evidence="2" key="1">
    <citation type="journal article" date="2020" name="Stud. Mycol.">
        <title>101 Dothideomycetes genomes: a test case for predicting lifestyles and emergence of pathogens.</title>
        <authorList>
            <person name="Haridas S."/>
            <person name="Albert R."/>
            <person name="Binder M."/>
            <person name="Bloem J."/>
            <person name="Labutti K."/>
            <person name="Salamov A."/>
            <person name="Andreopoulos B."/>
            <person name="Baker S."/>
            <person name="Barry K."/>
            <person name="Bills G."/>
            <person name="Bluhm B."/>
            <person name="Cannon C."/>
            <person name="Castanera R."/>
            <person name="Culley D."/>
            <person name="Daum C."/>
            <person name="Ezra D."/>
            <person name="Gonzalez J."/>
            <person name="Henrissat B."/>
            <person name="Kuo A."/>
            <person name="Liang C."/>
            <person name="Lipzen A."/>
            <person name="Lutzoni F."/>
            <person name="Magnuson J."/>
            <person name="Mondo S."/>
            <person name="Nolan M."/>
            <person name="Ohm R."/>
            <person name="Pangilinan J."/>
            <person name="Park H.-J."/>
            <person name="Ramirez L."/>
            <person name="Alfaro M."/>
            <person name="Sun H."/>
            <person name="Tritt A."/>
            <person name="Yoshinaga Y."/>
            <person name="Zwiers L.-H."/>
            <person name="Turgeon B."/>
            <person name="Goodwin S."/>
            <person name="Spatafora J."/>
            <person name="Crous P."/>
            <person name="Grigoriev I."/>
        </authorList>
    </citation>
    <scope>NUCLEOTIDE SEQUENCE</scope>
    <source>
        <strain evidence="2">CBS 260.36</strain>
    </source>
</reference>
<keyword evidence="1" id="KW-0472">Membrane</keyword>
<feature type="transmembrane region" description="Helical" evidence="1">
    <location>
        <begin position="53"/>
        <end position="75"/>
    </location>
</feature>
<evidence type="ECO:0000313" key="3">
    <source>
        <dbReference type="Proteomes" id="UP000799439"/>
    </source>
</evidence>
<accession>A0A9P4IV13</accession>
<organism evidence="2 3">
    <name type="scientific">Myriangium duriaei CBS 260.36</name>
    <dbReference type="NCBI Taxonomy" id="1168546"/>
    <lineage>
        <taxon>Eukaryota</taxon>
        <taxon>Fungi</taxon>
        <taxon>Dikarya</taxon>
        <taxon>Ascomycota</taxon>
        <taxon>Pezizomycotina</taxon>
        <taxon>Dothideomycetes</taxon>
        <taxon>Dothideomycetidae</taxon>
        <taxon>Myriangiales</taxon>
        <taxon>Myriangiaceae</taxon>
        <taxon>Myriangium</taxon>
    </lineage>
</organism>
<feature type="transmembrane region" description="Helical" evidence="1">
    <location>
        <begin position="169"/>
        <end position="190"/>
    </location>
</feature>
<keyword evidence="1" id="KW-1133">Transmembrane helix</keyword>
<keyword evidence="3" id="KW-1185">Reference proteome</keyword>
<dbReference type="AlphaFoldDB" id="A0A9P4IV13"/>
<dbReference type="OrthoDB" id="5070419at2759"/>
<evidence type="ECO:0008006" key="4">
    <source>
        <dbReference type="Google" id="ProtNLM"/>
    </source>
</evidence>
<evidence type="ECO:0000313" key="2">
    <source>
        <dbReference type="EMBL" id="KAF2148985.1"/>
    </source>
</evidence>
<feature type="transmembrane region" description="Helical" evidence="1">
    <location>
        <begin position="12"/>
        <end position="33"/>
    </location>
</feature>
<evidence type="ECO:0000256" key="1">
    <source>
        <dbReference type="SAM" id="Phobius"/>
    </source>
</evidence>